<organism evidence="6 7">
    <name type="scientific">Veillonella rogosae JCM 15642</name>
    <dbReference type="NCBI Taxonomy" id="1298595"/>
    <lineage>
        <taxon>Bacteria</taxon>
        <taxon>Bacillati</taxon>
        <taxon>Bacillota</taxon>
        <taxon>Negativicutes</taxon>
        <taxon>Veillonellales</taxon>
        <taxon>Veillonellaceae</taxon>
        <taxon>Veillonella</taxon>
    </lineage>
</organism>
<gene>
    <name evidence="6" type="ORF">VRHSUH09_02265</name>
</gene>
<evidence type="ECO:0000313" key="6">
    <source>
        <dbReference type="EMBL" id="PQL14353.1"/>
    </source>
</evidence>
<evidence type="ECO:0000256" key="2">
    <source>
        <dbReference type="ARBA" id="ARBA00022747"/>
    </source>
</evidence>
<dbReference type="Pfam" id="PF01420">
    <property type="entry name" value="Methylase_S"/>
    <property type="match status" value="2"/>
</dbReference>
<dbReference type="RefSeq" id="WP_105081252.1">
    <property type="nucleotide sequence ID" value="NZ_PPCX01000004.1"/>
</dbReference>
<evidence type="ECO:0000256" key="3">
    <source>
        <dbReference type="ARBA" id="ARBA00023125"/>
    </source>
</evidence>
<keyword evidence="6" id="KW-0540">Nuclease</keyword>
<dbReference type="PANTHER" id="PTHR30408">
    <property type="entry name" value="TYPE-1 RESTRICTION ENZYME ECOKI SPECIFICITY PROTEIN"/>
    <property type="match status" value="1"/>
</dbReference>
<dbReference type="InterPro" id="IPR044946">
    <property type="entry name" value="Restrct_endonuc_typeI_TRD_sf"/>
</dbReference>
<protein>
    <submittedName>
        <fullName evidence="6">Restriction endonuclease subunit S</fullName>
    </submittedName>
</protein>
<evidence type="ECO:0000256" key="1">
    <source>
        <dbReference type="ARBA" id="ARBA00010923"/>
    </source>
</evidence>
<sequence>MSWKKVKFGSLYKIDSRNGLTKPSKVRGEGYKMINMGELFSYDRIYDIPMELVPLTDSEKINAKVEVGDLLFARQSLVLEGAGKCSIIMETSDLTVFESHIIRVRLKSEENPLFYYYYFKSPLSPVSTIVSQCAQAGIRGSDLSNLEVICPSRDIQDKIVDILSAYDNLIENNQKQIKLLEEAAQRLYKEWFIDLRFPGYENVEIVDGVPEGWQYKKVSSFGSVITGKTPSTAKSQYYGGEVPFIKIPDMHKGIFPLVTEVTLSLEGAKSQKNKFIPKNSIMVSCIATVGLVNISIEDCQTNQQINSIVLADERSLYYLYFAMKDLKSLLDGVGSNGATMTNVNKEKFSNLSILCPNTLLLEKYYEYSKPLFDKILNLSKNINCLTEARDRLLPKLMSGEIEV</sequence>
<dbReference type="CDD" id="cd17517">
    <property type="entry name" value="RMtype1_S_EcoKI_StySPI-TRD2-CR2_like"/>
    <property type="match status" value="1"/>
</dbReference>
<feature type="domain" description="Type I restriction modification DNA specificity" evidence="5">
    <location>
        <begin position="3"/>
        <end position="181"/>
    </location>
</feature>
<feature type="coiled-coil region" evidence="4">
    <location>
        <begin position="163"/>
        <end position="190"/>
    </location>
</feature>
<keyword evidence="7" id="KW-1185">Reference proteome</keyword>
<dbReference type="GO" id="GO:0004519">
    <property type="term" value="F:endonuclease activity"/>
    <property type="evidence" value="ECO:0007669"/>
    <property type="project" value="UniProtKB-KW"/>
</dbReference>
<dbReference type="SUPFAM" id="SSF116734">
    <property type="entry name" value="DNA methylase specificity domain"/>
    <property type="match status" value="2"/>
</dbReference>
<keyword evidence="6" id="KW-0255">Endonuclease</keyword>
<feature type="domain" description="Type I restriction modification DNA specificity" evidence="5">
    <location>
        <begin position="210"/>
        <end position="357"/>
    </location>
</feature>
<keyword evidence="6" id="KW-0378">Hydrolase</keyword>
<accession>A0ABX5BZ67</accession>
<reference evidence="6 7" key="1">
    <citation type="submission" date="2018-01" db="EMBL/GenBank/DDBJ databases">
        <title>Draft genome sequences of clinical isolates and type strains of oral Veillonella including Veillonella infantum sp., nov.</title>
        <authorList>
            <person name="Mashima I."/>
            <person name="Liao Y.-C."/>
            <person name="Sabharwal A."/>
            <person name="Haase E.M."/>
            <person name="Nakazawa F."/>
            <person name="Scannapieco F.A."/>
        </authorList>
    </citation>
    <scope>NUCLEOTIDE SEQUENCE [LARGE SCALE GENOMIC DNA]</scope>
    <source>
        <strain evidence="6 7">JCM 15642</strain>
    </source>
</reference>
<dbReference type="CDD" id="cd17251">
    <property type="entry name" value="RMtype1_S_HinAWORF1578P-TRD2-CR2_like"/>
    <property type="match status" value="1"/>
</dbReference>
<dbReference type="InterPro" id="IPR000055">
    <property type="entry name" value="Restrct_endonuc_typeI_TRD"/>
</dbReference>
<dbReference type="Proteomes" id="UP000238774">
    <property type="component" value="Unassembled WGS sequence"/>
</dbReference>
<proteinExistence type="inferred from homology"/>
<evidence type="ECO:0000259" key="5">
    <source>
        <dbReference type="Pfam" id="PF01420"/>
    </source>
</evidence>
<keyword evidence="2" id="KW-0680">Restriction system</keyword>
<dbReference type="Gene3D" id="3.90.220.20">
    <property type="entry name" value="DNA methylase specificity domains"/>
    <property type="match status" value="2"/>
</dbReference>
<dbReference type="EMBL" id="PPCX01000004">
    <property type="protein sequence ID" value="PQL14353.1"/>
    <property type="molecule type" value="Genomic_DNA"/>
</dbReference>
<evidence type="ECO:0000256" key="4">
    <source>
        <dbReference type="SAM" id="Coils"/>
    </source>
</evidence>
<dbReference type="PANTHER" id="PTHR30408:SF13">
    <property type="entry name" value="TYPE I RESTRICTION ENZYME HINDI SPECIFICITY SUBUNIT"/>
    <property type="match status" value="1"/>
</dbReference>
<dbReference type="InterPro" id="IPR052021">
    <property type="entry name" value="Type-I_RS_S_subunit"/>
</dbReference>
<comment type="similarity">
    <text evidence="1">Belongs to the type-I restriction system S methylase family.</text>
</comment>
<dbReference type="Gene3D" id="1.10.287.1120">
    <property type="entry name" value="Bipartite methylase S protein"/>
    <property type="match status" value="1"/>
</dbReference>
<keyword evidence="3" id="KW-0238">DNA-binding</keyword>
<name>A0ABX5BZ67_9FIRM</name>
<comment type="caution">
    <text evidence="6">The sequence shown here is derived from an EMBL/GenBank/DDBJ whole genome shotgun (WGS) entry which is preliminary data.</text>
</comment>
<keyword evidence="4" id="KW-0175">Coiled coil</keyword>
<evidence type="ECO:0000313" key="7">
    <source>
        <dbReference type="Proteomes" id="UP000238774"/>
    </source>
</evidence>